<feature type="region of interest" description="Disordered" evidence="4">
    <location>
        <begin position="266"/>
        <end position="296"/>
    </location>
</feature>
<dbReference type="InterPro" id="IPR012340">
    <property type="entry name" value="NA-bd_OB-fold"/>
</dbReference>
<dbReference type="GO" id="GO:0005524">
    <property type="term" value="F:ATP binding"/>
    <property type="evidence" value="ECO:0007669"/>
    <property type="project" value="InterPro"/>
</dbReference>
<accession>A0A1I4D075</accession>
<dbReference type="Pfam" id="PF01068">
    <property type="entry name" value="DNA_ligase_A_M"/>
    <property type="match status" value="1"/>
</dbReference>
<evidence type="ECO:0000259" key="5">
    <source>
        <dbReference type="Pfam" id="PF01068"/>
    </source>
</evidence>
<evidence type="ECO:0000256" key="2">
    <source>
        <dbReference type="ARBA" id="ARBA00022598"/>
    </source>
</evidence>
<dbReference type="SUPFAM" id="SSF56091">
    <property type="entry name" value="DNA ligase/mRNA capping enzyme, catalytic domain"/>
    <property type="match status" value="1"/>
</dbReference>
<sequence>MADQVKFTLPVDTEPMEAKLTDAIPSEDGVWQYEPKWDGFRCLSFKADDAVDIRAKSGKPLGRYFPELVDRLRGLAAKQFVIDGEIVIELSGQYSFDALQMRLHPAESRIRKLAAETPAKLVLFDMLADSNGNVLTGRPLSARRAALEAFVKSTNAEDIELSPITFDKQEADAWLEGAGDGKTDGVIAKRRHDPYFFGKRAMTKVKRMRSADCVVGGFRYLADRDEVGSLLLGLYDGDGKLDHVGFTSTISNGERPILTRRLEALRGPPGFTGKAPGGPSRWSTERSGAGAARTGG</sequence>
<dbReference type="InterPro" id="IPR050191">
    <property type="entry name" value="ATP-dep_DNA_ligase"/>
</dbReference>
<keyword evidence="2 6" id="KW-0436">Ligase</keyword>
<dbReference type="PANTHER" id="PTHR45674">
    <property type="entry name" value="DNA LIGASE 1/3 FAMILY MEMBER"/>
    <property type="match status" value="1"/>
</dbReference>
<protein>
    <submittedName>
        <fullName evidence="6">ATP dependent DNA ligase domain-containing protein</fullName>
    </submittedName>
</protein>
<dbReference type="GO" id="GO:0006281">
    <property type="term" value="P:DNA repair"/>
    <property type="evidence" value="ECO:0007669"/>
    <property type="project" value="InterPro"/>
</dbReference>
<organism evidence="6 7">
    <name type="scientific">Neomesorhizobium albiziae</name>
    <dbReference type="NCBI Taxonomy" id="335020"/>
    <lineage>
        <taxon>Bacteria</taxon>
        <taxon>Pseudomonadati</taxon>
        <taxon>Pseudomonadota</taxon>
        <taxon>Alphaproteobacteria</taxon>
        <taxon>Hyphomicrobiales</taxon>
        <taxon>Phyllobacteriaceae</taxon>
        <taxon>Neomesorhizobium</taxon>
    </lineage>
</organism>
<dbReference type="Gene3D" id="3.30.470.30">
    <property type="entry name" value="DNA ligase/mRNA capping enzyme"/>
    <property type="match status" value="1"/>
</dbReference>
<evidence type="ECO:0000256" key="4">
    <source>
        <dbReference type="SAM" id="MobiDB-lite"/>
    </source>
</evidence>
<dbReference type="Gene3D" id="2.40.50.140">
    <property type="entry name" value="Nucleic acid-binding proteins"/>
    <property type="match status" value="1"/>
</dbReference>
<dbReference type="InterPro" id="IPR044119">
    <property type="entry name" value="Adenylation_LigC-like"/>
</dbReference>
<evidence type="ECO:0000256" key="1">
    <source>
        <dbReference type="ARBA" id="ARBA00007572"/>
    </source>
</evidence>
<dbReference type="PANTHER" id="PTHR45674:SF4">
    <property type="entry name" value="DNA LIGASE 1"/>
    <property type="match status" value="1"/>
</dbReference>
<dbReference type="CDD" id="cd07905">
    <property type="entry name" value="Adenylation_DNA_ligase_LigC"/>
    <property type="match status" value="1"/>
</dbReference>
<dbReference type="NCBIfam" id="NF006078">
    <property type="entry name" value="PRK08224.1"/>
    <property type="match status" value="1"/>
</dbReference>
<proteinExistence type="inferred from homology"/>
<gene>
    <name evidence="6" type="ORF">SAMN04488498_11574</name>
</gene>
<feature type="domain" description="ATP-dependent DNA ligase family profile" evidence="5">
    <location>
        <begin position="16"/>
        <end position="206"/>
    </location>
</feature>
<comment type="catalytic activity">
    <reaction evidence="3">
        <text>ATP + (deoxyribonucleotide)n-3'-hydroxyl + 5'-phospho-(deoxyribonucleotide)m = (deoxyribonucleotide)n+m + AMP + diphosphate.</text>
        <dbReference type="EC" id="6.5.1.1"/>
    </reaction>
</comment>
<name>A0A1I4D075_9HYPH</name>
<evidence type="ECO:0000313" key="6">
    <source>
        <dbReference type="EMBL" id="SFK87004.1"/>
    </source>
</evidence>
<dbReference type="EMBL" id="FOSL01000015">
    <property type="protein sequence ID" value="SFK87004.1"/>
    <property type="molecule type" value="Genomic_DNA"/>
</dbReference>
<dbReference type="AlphaFoldDB" id="A0A1I4D075"/>
<dbReference type="InterPro" id="IPR012310">
    <property type="entry name" value="DNA_ligase_ATP-dep_cent"/>
</dbReference>
<evidence type="ECO:0000313" key="7">
    <source>
        <dbReference type="Proteomes" id="UP000323300"/>
    </source>
</evidence>
<evidence type="ECO:0000256" key="3">
    <source>
        <dbReference type="ARBA" id="ARBA00034003"/>
    </source>
</evidence>
<dbReference type="GO" id="GO:0006310">
    <property type="term" value="P:DNA recombination"/>
    <property type="evidence" value="ECO:0007669"/>
    <property type="project" value="InterPro"/>
</dbReference>
<reference evidence="6 7" key="1">
    <citation type="submission" date="2016-10" db="EMBL/GenBank/DDBJ databases">
        <authorList>
            <person name="Varghese N."/>
            <person name="Submissions S."/>
        </authorList>
    </citation>
    <scope>NUCLEOTIDE SEQUENCE [LARGE SCALE GENOMIC DNA]</scope>
    <source>
        <strain evidence="6 7">DSM 21822</strain>
    </source>
</reference>
<keyword evidence="7" id="KW-1185">Reference proteome</keyword>
<dbReference type="GO" id="GO:0003910">
    <property type="term" value="F:DNA ligase (ATP) activity"/>
    <property type="evidence" value="ECO:0007669"/>
    <property type="project" value="UniProtKB-EC"/>
</dbReference>
<dbReference type="Proteomes" id="UP000323300">
    <property type="component" value="Unassembled WGS sequence"/>
</dbReference>
<comment type="similarity">
    <text evidence="1">Belongs to the ATP-dependent DNA ligase family.</text>
</comment>